<feature type="chain" id="PRO_5037194185" evidence="5">
    <location>
        <begin position="22"/>
        <end position="533"/>
    </location>
</feature>
<dbReference type="EC" id="5.3.4.1" evidence="7"/>
<dbReference type="Pfam" id="PF00085">
    <property type="entry name" value="Thioredoxin"/>
    <property type="match status" value="2"/>
</dbReference>
<evidence type="ECO:0000256" key="5">
    <source>
        <dbReference type="SAM" id="SignalP"/>
    </source>
</evidence>
<sequence length="533" mass="61720">MRRNFMCKTLFLYSLFSLTNLVNYSKIFCDAKAEPDHVKVLTDDTFDKFVSQHKLVMVKFYADWCVHCKSMAPEYAQAAKTLHEEKSDVVLAKVRNEEGQKLMEKYSVRGFPTVYFFKNGTELEFNGPRDAKGIVDWVKEMSKPGVTFLEDPTTLPTDFTYVLSYTKYTLSEAESQNVSPLFAKYLKESDKYRAHAKFYNLDSSHKDASSWNQWRRTKEWEHWKTFAKKQPDWLKVVEALEKKDAEYKDKDLKEEYVVYHPGEGYTRFEGSTEEELEKFLAAETLDLFSEIYQENYMFYLSSGLDLGWFCGTKEDYEKHKEVFRKVGRVLRHQSTFVWVDSEKFTTIKEVFVLTELPALAYQTSSGRFLLQPNTASAGKSYSFNTFEDVLEFYHDVKTGTVPKSVRSEEEPKDNTGPVKVVVGNTLEKLFTEKKNVLLMIHAPHCQHCKSFLPVYEEFANTNKDNDSLIFASFNGDANESSVDEVNWEAFPTLLYFKAGEKVPVKFSGERTAEGLREFVVQNGGLVHDVHTEL</sequence>
<evidence type="ECO:0000256" key="4">
    <source>
        <dbReference type="ARBA" id="ARBA00023284"/>
    </source>
</evidence>
<gene>
    <name evidence="7" type="ORF">MACJ_002131</name>
</gene>
<dbReference type="CDD" id="cd02961">
    <property type="entry name" value="PDI_a_family"/>
    <property type="match status" value="1"/>
</dbReference>
<dbReference type="InterPro" id="IPR013766">
    <property type="entry name" value="Thioredoxin_domain"/>
</dbReference>
<dbReference type="SUPFAM" id="SSF52833">
    <property type="entry name" value="Thioredoxin-like"/>
    <property type="match status" value="3"/>
</dbReference>
<evidence type="ECO:0000256" key="2">
    <source>
        <dbReference type="ARBA" id="ARBA00022729"/>
    </source>
</evidence>
<evidence type="ECO:0000256" key="3">
    <source>
        <dbReference type="ARBA" id="ARBA00023157"/>
    </source>
</evidence>
<dbReference type="InterPro" id="IPR017937">
    <property type="entry name" value="Thioredoxin_CS"/>
</dbReference>
<dbReference type="Gene3D" id="3.40.30.10">
    <property type="entry name" value="Glutaredoxin"/>
    <property type="match status" value="3"/>
</dbReference>
<protein>
    <submittedName>
        <fullName evidence="7">Protein disulfide isomerase</fullName>
        <ecNumber evidence="7">5.3.4.1</ecNumber>
    </submittedName>
</protein>
<dbReference type="Proteomes" id="UP000244803">
    <property type="component" value="Chromosome 3"/>
</dbReference>
<organism evidence="7 8">
    <name type="scientific">Theileria orientalis</name>
    <dbReference type="NCBI Taxonomy" id="68886"/>
    <lineage>
        <taxon>Eukaryota</taxon>
        <taxon>Sar</taxon>
        <taxon>Alveolata</taxon>
        <taxon>Apicomplexa</taxon>
        <taxon>Aconoidasida</taxon>
        <taxon>Piroplasmida</taxon>
        <taxon>Theileriidae</taxon>
        <taxon>Theileria</taxon>
    </lineage>
</organism>
<dbReference type="EMBL" id="CP056066">
    <property type="protein sequence ID" value="UKJ88885.1"/>
    <property type="molecule type" value="Genomic_DNA"/>
</dbReference>
<proteinExistence type="inferred from homology"/>
<keyword evidence="2 5" id="KW-0732">Signal</keyword>
<dbReference type="PROSITE" id="PS51352">
    <property type="entry name" value="THIOREDOXIN_2"/>
    <property type="match status" value="2"/>
</dbReference>
<dbReference type="PROSITE" id="PS00194">
    <property type="entry name" value="THIOREDOXIN_1"/>
    <property type="match status" value="1"/>
</dbReference>
<dbReference type="GO" id="GO:0006457">
    <property type="term" value="P:protein folding"/>
    <property type="evidence" value="ECO:0007669"/>
    <property type="project" value="TreeGrafter"/>
</dbReference>
<keyword evidence="4" id="KW-0676">Redox-active center</keyword>
<dbReference type="Pfam" id="PF13848">
    <property type="entry name" value="Thioredoxin_6"/>
    <property type="match status" value="1"/>
</dbReference>
<evidence type="ECO:0000313" key="8">
    <source>
        <dbReference type="Proteomes" id="UP000244803"/>
    </source>
</evidence>
<feature type="domain" description="Thioredoxin" evidence="6">
    <location>
        <begin position="399"/>
        <end position="524"/>
    </location>
</feature>
<keyword evidence="3" id="KW-1015">Disulfide bond</keyword>
<accession>A0A976M5N4</accession>
<feature type="domain" description="Thioredoxin" evidence="6">
    <location>
        <begin position="22"/>
        <end position="143"/>
    </location>
</feature>
<dbReference type="OrthoDB" id="72053at2759"/>
<dbReference type="InterPro" id="IPR036249">
    <property type="entry name" value="Thioredoxin-like_sf"/>
</dbReference>
<evidence type="ECO:0000256" key="1">
    <source>
        <dbReference type="ARBA" id="ARBA00006347"/>
    </source>
</evidence>
<dbReference type="FunFam" id="3.40.30.10:FF:000107">
    <property type="entry name" value="Protein disulfide-isomerase 5-2"/>
    <property type="match status" value="1"/>
</dbReference>
<dbReference type="AlphaFoldDB" id="A0A976M5N4"/>
<reference evidence="7" key="1">
    <citation type="submission" date="2022-07" db="EMBL/GenBank/DDBJ databases">
        <title>Evaluation of T. orientalis genome assembly methods using nanopore sequencing and analysis of variation between genomes.</title>
        <authorList>
            <person name="Yam J."/>
            <person name="Micallef M.L."/>
            <person name="Liu M."/>
            <person name="Djordjevic S.P."/>
            <person name="Bogema D.R."/>
            <person name="Jenkins C."/>
        </authorList>
    </citation>
    <scope>NUCLEOTIDE SEQUENCE</scope>
    <source>
        <strain evidence="7">Fish Creek</strain>
    </source>
</reference>
<evidence type="ECO:0000313" key="7">
    <source>
        <dbReference type="EMBL" id="UKJ88885.1"/>
    </source>
</evidence>
<dbReference type="PANTHER" id="PTHR18929">
    <property type="entry name" value="PROTEIN DISULFIDE ISOMERASE"/>
    <property type="match status" value="1"/>
</dbReference>
<evidence type="ECO:0000259" key="6">
    <source>
        <dbReference type="PROSITE" id="PS51352"/>
    </source>
</evidence>
<keyword evidence="7" id="KW-0413">Isomerase</keyword>
<feature type="signal peptide" evidence="5">
    <location>
        <begin position="1"/>
        <end position="21"/>
    </location>
</feature>
<name>A0A976M5N4_THEOR</name>
<dbReference type="GO" id="GO:0034976">
    <property type="term" value="P:response to endoplasmic reticulum stress"/>
    <property type="evidence" value="ECO:0007669"/>
    <property type="project" value="TreeGrafter"/>
</dbReference>
<dbReference type="PRINTS" id="PR00421">
    <property type="entry name" value="THIOREDOXIN"/>
</dbReference>
<dbReference type="CDD" id="cd02982">
    <property type="entry name" value="PDI_b'_family"/>
    <property type="match status" value="1"/>
</dbReference>
<dbReference type="GO" id="GO:0005783">
    <property type="term" value="C:endoplasmic reticulum"/>
    <property type="evidence" value="ECO:0007669"/>
    <property type="project" value="TreeGrafter"/>
</dbReference>
<dbReference type="GO" id="GO:0003756">
    <property type="term" value="F:protein disulfide isomerase activity"/>
    <property type="evidence" value="ECO:0007669"/>
    <property type="project" value="UniProtKB-EC"/>
</dbReference>
<comment type="similarity">
    <text evidence="1">Belongs to the protein disulfide isomerase family.</text>
</comment>